<dbReference type="EMBL" id="MTEJ01000189">
    <property type="protein sequence ID" value="OQX08014.1"/>
    <property type="molecule type" value="Genomic_DNA"/>
</dbReference>
<evidence type="ECO:0000313" key="1">
    <source>
        <dbReference type="EMBL" id="OQX08014.1"/>
    </source>
</evidence>
<comment type="caution">
    <text evidence="1">The sequence shown here is derived from an EMBL/GenBank/DDBJ whole genome shotgun (WGS) entry which is preliminary data.</text>
</comment>
<gene>
    <name evidence="1" type="ORF">BWK73_26565</name>
</gene>
<organism evidence="1 2">
    <name type="scientific">Thiothrix lacustris</name>
    <dbReference type="NCBI Taxonomy" id="525917"/>
    <lineage>
        <taxon>Bacteria</taxon>
        <taxon>Pseudomonadati</taxon>
        <taxon>Pseudomonadota</taxon>
        <taxon>Gammaproteobacteria</taxon>
        <taxon>Thiotrichales</taxon>
        <taxon>Thiotrichaceae</taxon>
        <taxon>Thiothrix</taxon>
    </lineage>
</organism>
<evidence type="ECO:0008006" key="3">
    <source>
        <dbReference type="Google" id="ProtNLM"/>
    </source>
</evidence>
<reference evidence="1 2" key="1">
    <citation type="submission" date="2017-01" db="EMBL/GenBank/DDBJ databases">
        <title>Novel large sulfur bacteria in the metagenomes of groundwater-fed chemosynthetic microbial mats in the Lake Huron basin.</title>
        <authorList>
            <person name="Sharrar A.M."/>
            <person name="Flood B.E."/>
            <person name="Bailey J.V."/>
            <person name="Jones D.S."/>
            <person name="Biddanda B."/>
            <person name="Ruberg S.A."/>
            <person name="Marcus D.N."/>
            <person name="Dick G.J."/>
        </authorList>
    </citation>
    <scope>NUCLEOTIDE SEQUENCE [LARGE SCALE GENOMIC DNA]</scope>
    <source>
        <strain evidence="1">A8</strain>
    </source>
</reference>
<sequence>MLPGMPPPTGSADEKRLRKLYRDMRSNDQATLLRFAEFLAGSPTPELEPMTEFPTPDVIPRPEQENVVKAIKRLTATYPMIPRERLLNETSSLMTAHVIHGKSATVVIDELEVMFAQHYATLKTEFEAKETSVLRQPEHMGADVSNLITD</sequence>
<accession>A0A1Y1QKL8</accession>
<dbReference type="AlphaFoldDB" id="A0A1Y1QKL8"/>
<dbReference type="Proteomes" id="UP000192491">
    <property type="component" value="Unassembled WGS sequence"/>
</dbReference>
<evidence type="ECO:0000313" key="2">
    <source>
        <dbReference type="Proteomes" id="UP000192491"/>
    </source>
</evidence>
<protein>
    <recommendedName>
        <fullName evidence="3">Crp/Fnr family transcriptional regulator</fullName>
    </recommendedName>
</protein>
<name>A0A1Y1QKL8_9GAMM</name>
<proteinExistence type="predicted"/>